<comment type="caution">
    <text evidence="1">The sequence shown here is derived from an EMBL/GenBank/DDBJ whole genome shotgun (WGS) entry which is preliminary data.</text>
</comment>
<sequence>IDNEPQVLKSDSQLLPLLPGRQAHEMPDANTIDILDNNDFECFFNRLEL</sequence>
<name>A0ACA9SWX4_9GLOM</name>
<evidence type="ECO:0000313" key="2">
    <source>
        <dbReference type="Proteomes" id="UP000789920"/>
    </source>
</evidence>
<feature type="non-terminal residue" evidence="1">
    <location>
        <position position="1"/>
    </location>
</feature>
<evidence type="ECO:0000313" key="1">
    <source>
        <dbReference type="EMBL" id="CAG8849344.1"/>
    </source>
</evidence>
<proteinExistence type="predicted"/>
<organism evidence="1 2">
    <name type="scientific">Racocetra persica</name>
    <dbReference type="NCBI Taxonomy" id="160502"/>
    <lineage>
        <taxon>Eukaryota</taxon>
        <taxon>Fungi</taxon>
        <taxon>Fungi incertae sedis</taxon>
        <taxon>Mucoromycota</taxon>
        <taxon>Glomeromycotina</taxon>
        <taxon>Glomeromycetes</taxon>
        <taxon>Diversisporales</taxon>
        <taxon>Gigasporaceae</taxon>
        <taxon>Racocetra</taxon>
    </lineage>
</organism>
<reference evidence="1" key="1">
    <citation type="submission" date="2021-06" db="EMBL/GenBank/DDBJ databases">
        <authorList>
            <person name="Kallberg Y."/>
            <person name="Tangrot J."/>
            <person name="Rosling A."/>
        </authorList>
    </citation>
    <scope>NUCLEOTIDE SEQUENCE</scope>
    <source>
        <strain evidence="1">MA461A</strain>
    </source>
</reference>
<accession>A0ACA9SWX4</accession>
<keyword evidence="2" id="KW-1185">Reference proteome</keyword>
<feature type="non-terminal residue" evidence="1">
    <location>
        <position position="49"/>
    </location>
</feature>
<dbReference type="EMBL" id="CAJVQC010164996">
    <property type="protein sequence ID" value="CAG8849344.1"/>
    <property type="molecule type" value="Genomic_DNA"/>
</dbReference>
<dbReference type="Proteomes" id="UP000789920">
    <property type="component" value="Unassembled WGS sequence"/>
</dbReference>
<protein>
    <submittedName>
        <fullName evidence="1">28536_t:CDS:1</fullName>
    </submittedName>
</protein>
<gene>
    <name evidence="1" type="ORF">RPERSI_LOCUS35547</name>
</gene>